<reference evidence="2" key="1">
    <citation type="submission" date="2014-04" db="EMBL/GenBank/DDBJ databases">
        <title>Evolutionary Origins and Diversification of the Mycorrhizal Mutualists.</title>
        <authorList>
            <consortium name="DOE Joint Genome Institute"/>
            <consortium name="Mycorrhizal Genomics Consortium"/>
            <person name="Kohler A."/>
            <person name="Kuo A."/>
            <person name="Nagy L.G."/>
            <person name="Floudas D."/>
            <person name="Copeland A."/>
            <person name="Barry K.W."/>
            <person name="Cichocki N."/>
            <person name="Veneault-Fourrey C."/>
            <person name="LaButti K."/>
            <person name="Lindquist E.A."/>
            <person name="Lipzen A."/>
            <person name="Lundell T."/>
            <person name="Morin E."/>
            <person name="Murat C."/>
            <person name="Riley R."/>
            <person name="Ohm R."/>
            <person name="Sun H."/>
            <person name="Tunlid A."/>
            <person name="Henrissat B."/>
            <person name="Grigoriev I.V."/>
            <person name="Hibbett D.S."/>
            <person name="Martin F."/>
        </authorList>
    </citation>
    <scope>NUCLEOTIDE SEQUENCE [LARGE SCALE GENOMIC DNA]</scope>
    <source>
        <strain evidence="2">FD-334 SS-4</strain>
    </source>
</reference>
<evidence type="ECO:0000313" key="1">
    <source>
        <dbReference type="EMBL" id="KJA19761.1"/>
    </source>
</evidence>
<dbReference type="Proteomes" id="UP000054270">
    <property type="component" value="Unassembled WGS sequence"/>
</dbReference>
<sequence>MDVGQTYRDVGTSNHTPILKLNRDLLFEIFYINAARDTPEQYSENSNSMNPMVITRQTSHVCQKWNNIILQSPSLWARCFSIDALAQRSDAWRRLVLQRTEQSLLYVTARKYMPFGFEPGVETFLLQLLQQHWSRIREFDVVLGSYHPRWGFIVPRIIESFARPAENLRTFAVCFGLDGPTLHQNLFEPTFRLFSNHAPSLIHLSIKSQIVPVHLTENFMLSMNMRRLHLIHHAVELTDIDLLSAFMRMPQLEDVEIAIHKINMGRPSGTNSLRPSLPRLKSFYLMSLGFDVYPAFLEMIDPGWGCKFYFRHYIHTSTPAFEGEPWPEIRHLQRVTERYTHCLFAHHRSHSLNVVDAELELFGDFNLVYTFFQTFLTIDVQICDNVARDDMMERLFDAFVALDPPHPNNQLTLRISQYFSEKFPGRFEPSTLSHKSHWTFR</sequence>
<dbReference type="OrthoDB" id="3064206at2759"/>
<evidence type="ECO:0000313" key="2">
    <source>
        <dbReference type="Proteomes" id="UP000054270"/>
    </source>
</evidence>
<protein>
    <recommendedName>
        <fullName evidence="3">F-box domain-containing protein</fullName>
    </recommendedName>
</protein>
<dbReference type="AlphaFoldDB" id="A0A0D2NT63"/>
<proteinExistence type="predicted"/>
<gene>
    <name evidence="1" type="ORF">HYPSUDRAFT_855209</name>
</gene>
<name>A0A0D2NT63_HYPSF</name>
<evidence type="ECO:0008006" key="3">
    <source>
        <dbReference type="Google" id="ProtNLM"/>
    </source>
</evidence>
<keyword evidence="2" id="KW-1185">Reference proteome</keyword>
<organism evidence="1 2">
    <name type="scientific">Hypholoma sublateritium (strain FD-334 SS-4)</name>
    <dbReference type="NCBI Taxonomy" id="945553"/>
    <lineage>
        <taxon>Eukaryota</taxon>
        <taxon>Fungi</taxon>
        <taxon>Dikarya</taxon>
        <taxon>Basidiomycota</taxon>
        <taxon>Agaricomycotina</taxon>
        <taxon>Agaricomycetes</taxon>
        <taxon>Agaricomycetidae</taxon>
        <taxon>Agaricales</taxon>
        <taxon>Agaricineae</taxon>
        <taxon>Strophariaceae</taxon>
        <taxon>Hypholoma</taxon>
    </lineage>
</organism>
<dbReference type="EMBL" id="KN817574">
    <property type="protein sequence ID" value="KJA19761.1"/>
    <property type="molecule type" value="Genomic_DNA"/>
</dbReference>
<accession>A0A0D2NT63</accession>